<dbReference type="Proteomes" id="UP001143674">
    <property type="component" value="Unassembled WGS sequence"/>
</dbReference>
<comment type="caution">
    <text evidence="2">The sequence shown here is derived from an EMBL/GenBank/DDBJ whole genome shotgun (WGS) entry which is preliminary data.</text>
</comment>
<sequence>MAMVRMFVSEWQAFADAVRASRQDVPTLAGVPGSAAGGRGAFAARHARLQRKWMRKQAGLAVVAAGAMLLFLHGMVQLAA</sequence>
<dbReference type="RefSeq" id="WP_003263116.1">
    <property type="nucleotide sequence ID" value="NZ_CDLS01000001.1"/>
</dbReference>
<reference evidence="2" key="1">
    <citation type="submission" date="2021-09" db="EMBL/GenBank/DDBJ databases">
        <title>Genomic analysis of Ralstonia spp.</title>
        <authorList>
            <person name="Aburjaile F."/>
            <person name="Ariute J.C."/>
            <person name="Pais A.K.L."/>
            <person name="Albuquerque G.M.R."/>
            <person name="Silva A.M.F."/>
            <person name="Brenig B."/>
            <person name="Azevedo V."/>
            <person name="Matiuzzi M."/>
            <person name="Ramos R."/>
            <person name="Goes-Neto A."/>
            <person name="Soares S."/>
            <person name="Iseppon A.M.B."/>
            <person name="Souza E."/>
            <person name="Gama M."/>
        </authorList>
    </citation>
    <scope>NUCLEOTIDE SEQUENCE</scope>
    <source>
        <strain evidence="2">B4</strain>
        <strain evidence="3">CCRMRs91</strain>
    </source>
</reference>
<evidence type="ECO:0000256" key="1">
    <source>
        <dbReference type="SAM" id="Phobius"/>
    </source>
</evidence>
<evidence type="ECO:0000313" key="3">
    <source>
        <dbReference type="EMBL" id="MDB0570791.1"/>
    </source>
</evidence>
<organism evidence="2 4">
    <name type="scientific">Ralstonia solanacearum</name>
    <name type="common">Pseudomonas solanacearum</name>
    <dbReference type="NCBI Taxonomy" id="305"/>
    <lineage>
        <taxon>Bacteria</taxon>
        <taxon>Pseudomonadati</taxon>
        <taxon>Pseudomonadota</taxon>
        <taxon>Betaproteobacteria</taxon>
        <taxon>Burkholderiales</taxon>
        <taxon>Burkholderiaceae</taxon>
        <taxon>Ralstonia</taxon>
        <taxon>Ralstonia solanacearum species complex</taxon>
    </lineage>
</organism>
<evidence type="ECO:0000313" key="2">
    <source>
        <dbReference type="EMBL" id="MDB0521156.1"/>
    </source>
</evidence>
<dbReference type="EMBL" id="JAIVEX010000003">
    <property type="protein sequence ID" value="MDB0521156.1"/>
    <property type="molecule type" value="Genomic_DNA"/>
</dbReference>
<feature type="transmembrane region" description="Helical" evidence="1">
    <location>
        <begin position="58"/>
        <end position="79"/>
    </location>
</feature>
<dbReference type="EMBL" id="JAIVFG010000011">
    <property type="protein sequence ID" value="MDB0570791.1"/>
    <property type="molecule type" value="Genomic_DNA"/>
</dbReference>
<proteinExistence type="predicted"/>
<dbReference type="KEGG" id="rsy:RSUY_07750"/>
<evidence type="ECO:0000313" key="4">
    <source>
        <dbReference type="Proteomes" id="UP001143674"/>
    </source>
</evidence>
<accession>A0A072ZYG0</accession>
<keyword evidence="1" id="KW-0812">Transmembrane</keyword>
<protein>
    <recommendedName>
        <fullName evidence="5">Transmembrane protein</fullName>
    </recommendedName>
</protein>
<gene>
    <name evidence="2" type="ORF">LBW55_05965</name>
    <name evidence="3" type="ORF">LBW59_08400</name>
</gene>
<dbReference type="AlphaFoldDB" id="A0A072ZYG0"/>
<dbReference type="GeneID" id="61362031"/>
<dbReference type="Proteomes" id="UP001144050">
    <property type="component" value="Unassembled WGS sequence"/>
</dbReference>
<name>A0A072ZYG0_RALSL</name>
<keyword evidence="1" id="KW-1133">Transmembrane helix</keyword>
<keyword evidence="1" id="KW-0472">Membrane</keyword>
<evidence type="ECO:0008006" key="5">
    <source>
        <dbReference type="Google" id="ProtNLM"/>
    </source>
</evidence>